<dbReference type="InterPro" id="IPR009875">
    <property type="entry name" value="PilZ_domain"/>
</dbReference>
<gene>
    <name evidence="2" type="ORF">ENJ65_04685</name>
</gene>
<comment type="caution">
    <text evidence="2">The sequence shown here is derived from an EMBL/GenBank/DDBJ whole genome shotgun (WGS) entry which is preliminary data.</text>
</comment>
<organism evidence="2">
    <name type="scientific">Candidatus Tenderia electrophaga</name>
    <dbReference type="NCBI Taxonomy" id="1748243"/>
    <lineage>
        <taxon>Bacteria</taxon>
        <taxon>Pseudomonadati</taxon>
        <taxon>Pseudomonadota</taxon>
        <taxon>Gammaproteobacteria</taxon>
        <taxon>Candidatus Tenderiales</taxon>
        <taxon>Candidatus Tenderiaceae</taxon>
        <taxon>Candidatus Tenderia</taxon>
    </lineage>
</organism>
<feature type="non-terminal residue" evidence="2">
    <location>
        <position position="1"/>
    </location>
</feature>
<dbReference type="AlphaFoldDB" id="A0A832J7D5"/>
<protein>
    <submittedName>
        <fullName evidence="2">PilZ domain-containing protein</fullName>
    </submittedName>
</protein>
<accession>A0A832J7D5</accession>
<reference evidence="2" key="1">
    <citation type="journal article" date="2020" name="mSystems">
        <title>Genome- and Community-Level Interaction Insights into Carbon Utilization and Element Cycling Functions of Hydrothermarchaeota in Hydrothermal Sediment.</title>
        <authorList>
            <person name="Zhou Z."/>
            <person name="Liu Y."/>
            <person name="Xu W."/>
            <person name="Pan J."/>
            <person name="Luo Z.H."/>
            <person name="Li M."/>
        </authorList>
    </citation>
    <scope>NUCLEOTIDE SEQUENCE [LARGE SCALE GENOMIC DNA]</scope>
    <source>
        <strain evidence="2">HyVt-505</strain>
    </source>
</reference>
<proteinExistence type="predicted"/>
<dbReference type="Pfam" id="PF07238">
    <property type="entry name" value="PilZ"/>
    <property type="match status" value="1"/>
</dbReference>
<evidence type="ECO:0000313" key="2">
    <source>
        <dbReference type="EMBL" id="HHJ80911.1"/>
    </source>
</evidence>
<dbReference type="GO" id="GO:0035438">
    <property type="term" value="F:cyclic-di-GMP binding"/>
    <property type="evidence" value="ECO:0007669"/>
    <property type="project" value="InterPro"/>
</dbReference>
<name>A0A832J7D5_9GAMM</name>
<evidence type="ECO:0000259" key="1">
    <source>
        <dbReference type="Pfam" id="PF07238"/>
    </source>
</evidence>
<feature type="domain" description="PilZ" evidence="1">
    <location>
        <begin position="177"/>
        <end position="260"/>
    </location>
</feature>
<dbReference type="Proteomes" id="UP000885832">
    <property type="component" value="Unassembled WGS sequence"/>
</dbReference>
<dbReference type="EMBL" id="DRNF01000293">
    <property type="protein sequence ID" value="HHJ80911.1"/>
    <property type="molecule type" value="Genomic_DNA"/>
</dbReference>
<sequence>FFKNKKDAVATNQAKEVLDGRTIFRLMRHFPVGAKLQYYPEYQKNIVLDSVVIAYAINGIFVYSTAGLSCDESSGVLQFSDQDQKWVFKKITSFRIILPVFSHSETKLDYIRREELLKVGGLVKGNVITLMAEQSDGQVPVLETIVERRTMLKEGFYANQTVALLEVDAATLMLSDQRAHLRLKTNISATIQVRKRGENTLLNCTMIDFSDRSLRLQMAADTAAEAMPQEGGKLLVSFNLPGQSEYISLMGEVFRIEGDAIVVMLTGLVRAGQSVELGQIEMLKIKANLLQHAGANLAK</sequence>